<organism evidence="3 4">
    <name type="scientific">Deferribacter desulfuricans (strain DSM 14783 / JCM 11476 / NBRC 101012 / SSM1)</name>
    <dbReference type="NCBI Taxonomy" id="639282"/>
    <lineage>
        <taxon>Bacteria</taxon>
        <taxon>Pseudomonadati</taxon>
        <taxon>Deferribacterota</taxon>
        <taxon>Deferribacteres</taxon>
        <taxon>Deferribacterales</taxon>
        <taxon>Deferribacteraceae</taxon>
        <taxon>Deferribacter</taxon>
    </lineage>
</organism>
<protein>
    <submittedName>
        <fullName evidence="3">Formate dehydrogenase accessory protein FdhD</fullName>
    </submittedName>
</protein>
<dbReference type="PIRSF" id="PIRSF015626">
    <property type="entry name" value="FdhD"/>
    <property type="match status" value="1"/>
</dbReference>
<dbReference type="SUPFAM" id="SSF53927">
    <property type="entry name" value="Cytidine deaminase-like"/>
    <property type="match status" value="1"/>
</dbReference>
<dbReference type="OrthoDB" id="9782042at2"/>
<name>D3PD15_DEFDS</name>
<evidence type="ECO:0000256" key="1">
    <source>
        <dbReference type="ARBA" id="ARBA00022490"/>
    </source>
</evidence>
<evidence type="ECO:0000313" key="3">
    <source>
        <dbReference type="EMBL" id="BAI80488.1"/>
    </source>
</evidence>
<dbReference type="Gene3D" id="3.40.140.10">
    <property type="entry name" value="Cytidine Deaminase, domain 2"/>
    <property type="match status" value="1"/>
</dbReference>
<dbReference type="STRING" id="639282.DEFDS_1018"/>
<dbReference type="Gene3D" id="3.10.20.10">
    <property type="match status" value="1"/>
</dbReference>
<dbReference type="AlphaFoldDB" id="D3PD15"/>
<evidence type="ECO:0000313" key="4">
    <source>
        <dbReference type="Proteomes" id="UP000001520"/>
    </source>
</evidence>
<keyword evidence="2" id="KW-0501">Molybdenum cofactor biosynthesis</keyword>
<dbReference type="GO" id="GO:0006777">
    <property type="term" value="P:Mo-molybdopterin cofactor biosynthetic process"/>
    <property type="evidence" value="ECO:0007669"/>
    <property type="project" value="UniProtKB-KW"/>
</dbReference>
<dbReference type="Proteomes" id="UP000001520">
    <property type="component" value="Chromosome"/>
</dbReference>
<keyword evidence="4" id="KW-1185">Reference proteome</keyword>
<dbReference type="GO" id="GO:0016783">
    <property type="term" value="F:sulfurtransferase activity"/>
    <property type="evidence" value="ECO:0007669"/>
    <property type="project" value="InterPro"/>
</dbReference>
<dbReference type="eggNOG" id="COG1526">
    <property type="taxonomic scope" value="Bacteria"/>
</dbReference>
<keyword evidence="1" id="KW-0963">Cytoplasm</keyword>
<proteinExistence type="predicted"/>
<gene>
    <name evidence="3" type="ordered locus">DEFDS_1018</name>
</gene>
<dbReference type="EMBL" id="AP011529">
    <property type="protein sequence ID" value="BAI80488.1"/>
    <property type="molecule type" value="Genomic_DNA"/>
</dbReference>
<dbReference type="InterPro" id="IPR016193">
    <property type="entry name" value="Cytidine_deaminase-like"/>
</dbReference>
<dbReference type="KEGG" id="ddf:DEFDS_1018"/>
<dbReference type="NCBIfam" id="TIGR00129">
    <property type="entry name" value="fdhD_narQ"/>
    <property type="match status" value="1"/>
</dbReference>
<dbReference type="RefSeq" id="WP_013007735.1">
    <property type="nucleotide sequence ID" value="NC_013939.1"/>
</dbReference>
<accession>D3PD15</accession>
<dbReference type="Pfam" id="PF02634">
    <property type="entry name" value="FdhD-NarQ"/>
    <property type="match status" value="1"/>
</dbReference>
<evidence type="ECO:0000256" key="2">
    <source>
        <dbReference type="ARBA" id="ARBA00023150"/>
    </source>
</evidence>
<reference evidence="3 4" key="1">
    <citation type="journal article" date="2010" name="DNA Res.">
        <title>Bacterial lifestyle in a deep-sea hydrothermal vent chimney revealed by the genome sequence of the thermophilic bacterium Deferribacter desulfuricans SSM1.</title>
        <authorList>
            <person name="Takaki Y."/>
            <person name="Shimamura S."/>
            <person name="Nakagawa S."/>
            <person name="Fukuhara Y."/>
            <person name="Horikawa H."/>
            <person name="Ankai A."/>
            <person name="Harada T."/>
            <person name="Hosoyama A."/>
            <person name="Oguchi A."/>
            <person name="Fukui S."/>
            <person name="Fujita N."/>
            <person name="Takami H."/>
            <person name="Takai K."/>
        </authorList>
    </citation>
    <scope>NUCLEOTIDE SEQUENCE [LARGE SCALE GENOMIC DNA]</scope>
    <source>
        <strain evidence="4">DSM 14783 / JCM 11476 / NBRC 101012 / SSM1</strain>
    </source>
</reference>
<dbReference type="InterPro" id="IPR003786">
    <property type="entry name" value="FdhD"/>
</dbReference>
<sequence>MSEQKRLPKSLAWKYDVKKFIAKESCFVDEERYLIREEKYTIFINGKKFTSVMLVPQLEKEFVYGFLFTSKIIDSVDDIKDYRMCENKNIYIYLKNLDFEFKDEKWTVTSGCGGGKVLEKTYSDFEKISTDFKITAKQILEMFKRLEAESKLHTFTRCVHKAYYFGSDGFEFTCEDVGRHNTIDKVIGAVLLNKRSFDGVVLTTGRLTSEMMLKCVRAKIPIVVSRTATSKLGLEIAKNANITMIGLTSLKGFTVFNGVERVII</sequence>
<dbReference type="PANTHER" id="PTHR30592">
    <property type="entry name" value="FORMATE DEHYDROGENASE"/>
    <property type="match status" value="1"/>
</dbReference>
<dbReference type="HOGENOM" id="CLU_056887_4_1_0"/>
<dbReference type="PANTHER" id="PTHR30592:SF1">
    <property type="entry name" value="SULFUR CARRIER PROTEIN FDHD"/>
    <property type="match status" value="1"/>
</dbReference>